<comment type="subcellular location">
    <subcellularLocation>
        <location evidence="1">Membrane</location>
        <topology evidence="1">Multi-pass membrane protein</topology>
    </subcellularLocation>
</comment>
<dbReference type="GO" id="GO:0016471">
    <property type="term" value="C:vacuolar proton-transporting V-type ATPase complex"/>
    <property type="evidence" value="ECO:0007669"/>
    <property type="project" value="TreeGrafter"/>
</dbReference>
<evidence type="ECO:0000256" key="5">
    <source>
        <dbReference type="ARBA" id="ARBA00022989"/>
    </source>
</evidence>
<feature type="non-terminal residue" evidence="9">
    <location>
        <position position="268"/>
    </location>
</feature>
<reference evidence="9" key="2">
    <citation type="journal article" date="2014" name="ISME J.">
        <title>Microbial stratification in low pH oxic and suboxic macroscopic growths along an acid mine drainage.</title>
        <authorList>
            <person name="Mendez-Garcia C."/>
            <person name="Mesa V."/>
            <person name="Sprenger R.R."/>
            <person name="Richter M."/>
            <person name="Diez M.S."/>
            <person name="Solano J."/>
            <person name="Bargiela R."/>
            <person name="Golyshina O.V."/>
            <person name="Manteca A."/>
            <person name="Ramos J.L."/>
            <person name="Gallego J.R."/>
            <person name="Llorente I."/>
            <person name="Martins Dos Santos V.A."/>
            <person name="Jensen O.N."/>
            <person name="Pelaez A.I."/>
            <person name="Sanchez J."/>
            <person name="Ferrer M."/>
        </authorList>
    </citation>
    <scope>NUCLEOTIDE SEQUENCE</scope>
</reference>
<dbReference type="GO" id="GO:0007035">
    <property type="term" value="P:vacuolar acidification"/>
    <property type="evidence" value="ECO:0007669"/>
    <property type="project" value="TreeGrafter"/>
</dbReference>
<reference evidence="9" key="1">
    <citation type="submission" date="2013-08" db="EMBL/GenBank/DDBJ databases">
        <authorList>
            <person name="Mendez C."/>
            <person name="Richter M."/>
            <person name="Ferrer M."/>
            <person name="Sanchez J."/>
        </authorList>
    </citation>
    <scope>NUCLEOTIDE SEQUENCE</scope>
</reference>
<accession>T0YI57</accession>
<keyword evidence="6" id="KW-0406">Ion transport</keyword>
<dbReference type="PANTHER" id="PTHR11629:SF63">
    <property type="entry name" value="V-TYPE PROTON ATPASE SUBUNIT A"/>
    <property type="match status" value="1"/>
</dbReference>
<evidence type="ECO:0000256" key="4">
    <source>
        <dbReference type="ARBA" id="ARBA00022692"/>
    </source>
</evidence>
<keyword evidence="7 8" id="KW-0472">Membrane</keyword>
<comment type="similarity">
    <text evidence="2">Belongs to the V-ATPase 116 kDa subunit family.</text>
</comment>
<organism evidence="9">
    <name type="scientific">mine drainage metagenome</name>
    <dbReference type="NCBI Taxonomy" id="410659"/>
    <lineage>
        <taxon>unclassified sequences</taxon>
        <taxon>metagenomes</taxon>
        <taxon>ecological metagenomes</taxon>
    </lineage>
</organism>
<keyword evidence="5 8" id="KW-1133">Transmembrane helix</keyword>
<feature type="transmembrane region" description="Helical" evidence="8">
    <location>
        <begin position="146"/>
        <end position="167"/>
    </location>
</feature>
<gene>
    <name evidence="9" type="ORF">B1B_18078</name>
</gene>
<feature type="transmembrane region" description="Helical" evidence="8">
    <location>
        <begin position="243"/>
        <end position="267"/>
    </location>
</feature>
<keyword evidence="3" id="KW-0813">Transport</keyword>
<dbReference type="GO" id="GO:0033179">
    <property type="term" value="C:proton-transporting V-type ATPase, V0 domain"/>
    <property type="evidence" value="ECO:0007669"/>
    <property type="project" value="InterPro"/>
</dbReference>
<evidence type="ECO:0000256" key="8">
    <source>
        <dbReference type="SAM" id="Phobius"/>
    </source>
</evidence>
<sequence length="268" mass="29438">MVKTSEEPPTAFANWKHIRVFEFFIRFYSLPVESEFDPTLIFAIIFPFFFGLMVGDIGYGLVILLFSIWVVRKITHPETFSMMPKRISAFAVQILGKGPLLVLGKVLIPSSIIAIIAGVIFNNFFGFKLLPFTILDPITSYGIAKLLLISGYIGLAMVSFGFILGILNNIAHGDNHKAISSVGWLILAWGVAITGLNFLHKVSISLNPITGPLTALPVYMAILGLIIVIVFERGRGMIEVPSLISHILSYTRIVGILLASVILAFVVD</sequence>
<dbReference type="AlphaFoldDB" id="T0YI57"/>
<feature type="transmembrane region" description="Helical" evidence="8">
    <location>
        <begin position="179"/>
        <end position="199"/>
    </location>
</feature>
<protein>
    <submittedName>
        <fullName evidence="9">V-type ATP synthase subunit I</fullName>
    </submittedName>
</protein>
<feature type="transmembrane region" description="Helical" evidence="8">
    <location>
        <begin position="211"/>
        <end position="231"/>
    </location>
</feature>
<dbReference type="GO" id="GO:0046961">
    <property type="term" value="F:proton-transporting ATPase activity, rotational mechanism"/>
    <property type="evidence" value="ECO:0007669"/>
    <property type="project" value="InterPro"/>
</dbReference>
<evidence type="ECO:0000256" key="1">
    <source>
        <dbReference type="ARBA" id="ARBA00004141"/>
    </source>
</evidence>
<keyword evidence="4 8" id="KW-0812">Transmembrane</keyword>
<evidence type="ECO:0000256" key="6">
    <source>
        <dbReference type="ARBA" id="ARBA00023065"/>
    </source>
</evidence>
<evidence type="ECO:0000313" key="9">
    <source>
        <dbReference type="EMBL" id="EQD31542.1"/>
    </source>
</evidence>
<dbReference type="PANTHER" id="PTHR11629">
    <property type="entry name" value="VACUOLAR PROTON ATPASES"/>
    <property type="match status" value="1"/>
</dbReference>
<proteinExistence type="inferred from homology"/>
<evidence type="ECO:0000256" key="2">
    <source>
        <dbReference type="ARBA" id="ARBA00009904"/>
    </source>
</evidence>
<dbReference type="InterPro" id="IPR002490">
    <property type="entry name" value="V-ATPase_116kDa_su"/>
</dbReference>
<evidence type="ECO:0000256" key="7">
    <source>
        <dbReference type="ARBA" id="ARBA00023136"/>
    </source>
</evidence>
<dbReference type="Pfam" id="PF01496">
    <property type="entry name" value="V_ATPase_I"/>
    <property type="match status" value="1"/>
</dbReference>
<evidence type="ECO:0000256" key="3">
    <source>
        <dbReference type="ARBA" id="ARBA00022448"/>
    </source>
</evidence>
<name>T0YI57_9ZZZZ</name>
<feature type="transmembrane region" description="Helical" evidence="8">
    <location>
        <begin position="40"/>
        <end position="66"/>
    </location>
</feature>
<comment type="caution">
    <text evidence="9">The sequence shown here is derived from an EMBL/GenBank/DDBJ whole genome shotgun (WGS) entry which is preliminary data.</text>
</comment>
<dbReference type="GO" id="GO:0051117">
    <property type="term" value="F:ATPase binding"/>
    <property type="evidence" value="ECO:0007669"/>
    <property type="project" value="TreeGrafter"/>
</dbReference>
<dbReference type="EMBL" id="AUZY01012089">
    <property type="protein sequence ID" value="EQD31542.1"/>
    <property type="molecule type" value="Genomic_DNA"/>
</dbReference>